<accession>B3T560</accession>
<dbReference type="InterPro" id="IPR023472">
    <property type="entry name" value="Uncharacterised_MJ0810"/>
</dbReference>
<protein>
    <submittedName>
        <fullName evidence="2">Putative AMMECR1</fullName>
    </submittedName>
</protein>
<dbReference type="NCBIfam" id="TIGR04335">
    <property type="entry name" value="AmmeMemoSam_A"/>
    <property type="match status" value="1"/>
</dbReference>
<dbReference type="Gene3D" id="3.30.1490.150">
    <property type="entry name" value="Hypothetical protein ph0010, domain 2"/>
    <property type="match status" value="1"/>
</dbReference>
<reference evidence="2" key="1">
    <citation type="journal article" date="2008" name="ISME J.">
        <title>Genomic patterns of recombination, clonal divergence and environment in marine microbial populations.</title>
        <authorList>
            <person name="Konstantinidis K.T."/>
            <person name="Delong E.F."/>
        </authorList>
    </citation>
    <scope>NUCLEOTIDE SEQUENCE</scope>
</reference>
<name>B3T560_9ZZZZ</name>
<dbReference type="EMBL" id="EU016608">
    <property type="protein sequence ID" value="ABZ07719.1"/>
    <property type="molecule type" value="Genomic_DNA"/>
</dbReference>
<dbReference type="InterPro" id="IPR023473">
    <property type="entry name" value="AMMECR1"/>
</dbReference>
<organism evidence="2">
    <name type="scientific">uncultured marine microorganism HF4000_ANIW141A21</name>
    <dbReference type="NCBI Taxonomy" id="455535"/>
    <lineage>
        <taxon>unclassified sequences</taxon>
        <taxon>environmental samples</taxon>
    </lineage>
</organism>
<dbReference type="AlphaFoldDB" id="B3T560"/>
<dbReference type="Gene3D" id="3.30.700.20">
    <property type="entry name" value="Hypothetical protein ph0010, domain 1"/>
    <property type="match status" value="1"/>
</dbReference>
<dbReference type="PANTHER" id="PTHR13016:SF0">
    <property type="entry name" value="AMME SYNDROME CANDIDATE GENE 1 PROTEIN"/>
    <property type="match status" value="1"/>
</dbReference>
<sequence length="196" mass="22005">MNRDSMGLSNRYGPFLVQVAKRAIEKYVKFGERDKLLDNLPSHLMLKRGVFVTINMILNGEKIPRGCIGYPIPTLPLVESVRDLAIKAASEDPRFPSLAPEELDRIQIEVSVLSLPKMIKVEKPIEYPNKVQVGRDGLILEWGGGSGLILPQVAEEQGWDSEEFLCNLCMKAGAPPDKWLSPEVKMYKFSSQVYSE</sequence>
<dbReference type="NCBIfam" id="TIGR00296">
    <property type="entry name" value="TIGR00296 family protein"/>
    <property type="match status" value="1"/>
</dbReference>
<gene>
    <name evidence="2" type="ORF">ALOHA_HF4000ANIW141A21ctg1g3</name>
</gene>
<evidence type="ECO:0000259" key="1">
    <source>
        <dbReference type="PROSITE" id="PS51112"/>
    </source>
</evidence>
<dbReference type="PANTHER" id="PTHR13016">
    <property type="entry name" value="AMMECR1 HOMOLOG"/>
    <property type="match status" value="1"/>
</dbReference>
<dbReference type="InterPro" id="IPR027623">
    <property type="entry name" value="AmmeMemoSam_A"/>
</dbReference>
<dbReference type="SUPFAM" id="SSF143447">
    <property type="entry name" value="AMMECR1-like"/>
    <property type="match status" value="1"/>
</dbReference>
<dbReference type="Pfam" id="PF01871">
    <property type="entry name" value="AMMECR1"/>
    <property type="match status" value="1"/>
</dbReference>
<dbReference type="InterPro" id="IPR002733">
    <property type="entry name" value="AMMECR1_domain"/>
</dbReference>
<feature type="domain" description="AMMECR1" evidence="1">
    <location>
        <begin position="11"/>
        <end position="196"/>
    </location>
</feature>
<dbReference type="InterPro" id="IPR027485">
    <property type="entry name" value="AMMECR1_N"/>
</dbReference>
<dbReference type="PROSITE" id="PS51112">
    <property type="entry name" value="AMMECR1"/>
    <property type="match status" value="1"/>
</dbReference>
<evidence type="ECO:0000313" key="2">
    <source>
        <dbReference type="EMBL" id="ABZ07719.1"/>
    </source>
</evidence>
<proteinExistence type="inferred from homology"/>
<dbReference type="InterPro" id="IPR036071">
    <property type="entry name" value="AMMECR1_dom_sf"/>
</dbReference>
<dbReference type="HAMAP" id="MF_00645">
    <property type="entry name" value="AMMECR1"/>
    <property type="match status" value="1"/>
</dbReference>